<keyword evidence="1" id="KW-0732">Signal</keyword>
<evidence type="ECO:0000313" key="2">
    <source>
        <dbReference type="EMBL" id="TWT76358.1"/>
    </source>
</evidence>
<evidence type="ECO:0000256" key="1">
    <source>
        <dbReference type="SAM" id="SignalP"/>
    </source>
</evidence>
<organism evidence="2 3">
    <name type="scientific">Novipirellula herctigrandis</name>
    <dbReference type="NCBI Taxonomy" id="2527986"/>
    <lineage>
        <taxon>Bacteria</taxon>
        <taxon>Pseudomonadati</taxon>
        <taxon>Planctomycetota</taxon>
        <taxon>Planctomycetia</taxon>
        <taxon>Pirellulales</taxon>
        <taxon>Pirellulaceae</taxon>
        <taxon>Novipirellula</taxon>
    </lineage>
</organism>
<gene>
    <name evidence="2" type="ORF">CA13_68520</name>
</gene>
<dbReference type="Proteomes" id="UP000315010">
    <property type="component" value="Unassembled WGS sequence"/>
</dbReference>
<accession>A0A5C5YNN2</accession>
<feature type="signal peptide" evidence="1">
    <location>
        <begin position="1"/>
        <end position="31"/>
    </location>
</feature>
<evidence type="ECO:0000313" key="3">
    <source>
        <dbReference type="Proteomes" id="UP000315010"/>
    </source>
</evidence>
<sequence length="286" mass="32609" precursor="true">MSRSPRWFRGVFTVSLITGFLVGLAVEPAAAQQATVVSNITNRTRNAEHPLDPALAMASKSLENFQANVKDYSALFVKRCRVNGVLPDLQYANVKIRNRKLSAGRVAVPMGVYLNFLKPEDVTGREVIWVEGKNDGNMIAHESGIKGMINVTLDPNGYLAMRGQRHPITDIGIENLLVKLIETGERDRQYGECDVQFYRNAKIKETECTMLQVVHPVKRPYFDFYLARVYFDKQMNMPIRYEAWSWPTTQGGEPVLEEEYTYLDLKVNVGFTEADFDIRNPAYQFR</sequence>
<dbReference type="OrthoDB" id="5456309at2"/>
<dbReference type="EMBL" id="SJPJ01000002">
    <property type="protein sequence ID" value="TWT76358.1"/>
    <property type="molecule type" value="Genomic_DNA"/>
</dbReference>
<dbReference type="Pfam" id="PF07608">
    <property type="entry name" value="DUF1571"/>
    <property type="match status" value="1"/>
</dbReference>
<proteinExistence type="predicted"/>
<feature type="chain" id="PRO_5022924505" description="Outer membrane lipoprotein-sorting protein" evidence="1">
    <location>
        <begin position="32"/>
        <end position="286"/>
    </location>
</feature>
<protein>
    <recommendedName>
        <fullName evidence="4">Outer membrane lipoprotein-sorting protein</fullName>
    </recommendedName>
</protein>
<dbReference type="InterPro" id="IPR011465">
    <property type="entry name" value="DUF1571"/>
</dbReference>
<name>A0A5C5YNN2_9BACT</name>
<dbReference type="AlphaFoldDB" id="A0A5C5YNN2"/>
<comment type="caution">
    <text evidence="2">The sequence shown here is derived from an EMBL/GenBank/DDBJ whole genome shotgun (WGS) entry which is preliminary data.</text>
</comment>
<reference evidence="2 3" key="1">
    <citation type="submission" date="2019-02" db="EMBL/GenBank/DDBJ databases">
        <title>Deep-cultivation of Planctomycetes and their phenomic and genomic characterization uncovers novel biology.</title>
        <authorList>
            <person name="Wiegand S."/>
            <person name="Jogler M."/>
            <person name="Boedeker C."/>
            <person name="Pinto D."/>
            <person name="Vollmers J."/>
            <person name="Rivas-Marin E."/>
            <person name="Kohn T."/>
            <person name="Peeters S.H."/>
            <person name="Heuer A."/>
            <person name="Rast P."/>
            <person name="Oberbeckmann S."/>
            <person name="Bunk B."/>
            <person name="Jeske O."/>
            <person name="Meyerdierks A."/>
            <person name="Storesund J.E."/>
            <person name="Kallscheuer N."/>
            <person name="Luecker S."/>
            <person name="Lage O.M."/>
            <person name="Pohl T."/>
            <person name="Merkel B.J."/>
            <person name="Hornburger P."/>
            <person name="Mueller R.-W."/>
            <person name="Bruemmer F."/>
            <person name="Labrenz M."/>
            <person name="Spormann A.M."/>
            <person name="Op Den Camp H."/>
            <person name="Overmann J."/>
            <person name="Amann R."/>
            <person name="Jetten M.S.M."/>
            <person name="Mascher T."/>
            <person name="Medema M.H."/>
            <person name="Devos D.P."/>
            <person name="Kaster A.-K."/>
            <person name="Ovreas L."/>
            <person name="Rohde M."/>
            <person name="Galperin M.Y."/>
            <person name="Jogler C."/>
        </authorList>
    </citation>
    <scope>NUCLEOTIDE SEQUENCE [LARGE SCALE GENOMIC DNA]</scope>
    <source>
        <strain evidence="2 3">CA13</strain>
    </source>
</reference>
<dbReference type="RefSeq" id="WP_146404143.1">
    <property type="nucleotide sequence ID" value="NZ_SJPJ01000002.1"/>
</dbReference>
<keyword evidence="3" id="KW-1185">Reference proteome</keyword>
<evidence type="ECO:0008006" key="4">
    <source>
        <dbReference type="Google" id="ProtNLM"/>
    </source>
</evidence>